<dbReference type="Proteomes" id="UP000019275">
    <property type="component" value="Unassembled WGS sequence"/>
</dbReference>
<dbReference type="RefSeq" id="WP_013621003.1">
    <property type="nucleotide sequence ID" value="NZ_ARZX01000003.1"/>
</dbReference>
<evidence type="ECO:0000259" key="1">
    <source>
        <dbReference type="PROSITE" id="PS51725"/>
    </source>
</evidence>
<dbReference type="Gene3D" id="3.30.70.100">
    <property type="match status" value="1"/>
</dbReference>
<proteinExistence type="predicted"/>
<dbReference type="InterPro" id="IPR050744">
    <property type="entry name" value="AI-2_Isomerase_LsrG"/>
</dbReference>
<evidence type="ECO:0000313" key="2">
    <source>
        <dbReference type="EMBL" id="EWH14468.1"/>
    </source>
</evidence>
<protein>
    <submittedName>
        <fullName evidence="2">Antibiotic biosynthesis monooxygenase</fullName>
    </submittedName>
</protein>
<accession>A0ABP3B9P0</accession>
<evidence type="ECO:0000313" key="3">
    <source>
        <dbReference type="Proteomes" id="UP000019275"/>
    </source>
</evidence>
<dbReference type="EMBL" id="ARZX01000003">
    <property type="protein sequence ID" value="EWH14468.1"/>
    <property type="molecule type" value="Genomic_DNA"/>
</dbReference>
<organism evidence="2 3">
    <name type="scientific">Cellulophaga geojensis KL-A</name>
    <dbReference type="NCBI Taxonomy" id="1328323"/>
    <lineage>
        <taxon>Bacteria</taxon>
        <taxon>Pseudomonadati</taxon>
        <taxon>Bacteroidota</taxon>
        <taxon>Flavobacteriia</taxon>
        <taxon>Flavobacteriales</taxon>
        <taxon>Flavobacteriaceae</taxon>
        <taxon>Cellulophaga</taxon>
    </lineage>
</organism>
<dbReference type="InterPro" id="IPR011008">
    <property type="entry name" value="Dimeric_a/b-barrel"/>
</dbReference>
<dbReference type="Pfam" id="PF03992">
    <property type="entry name" value="ABM"/>
    <property type="match status" value="1"/>
</dbReference>
<keyword evidence="2" id="KW-0560">Oxidoreductase</keyword>
<keyword evidence="2" id="KW-0503">Monooxygenase</keyword>
<dbReference type="InterPro" id="IPR007138">
    <property type="entry name" value="ABM_dom"/>
</dbReference>
<dbReference type="PANTHER" id="PTHR33336:SF15">
    <property type="entry name" value="ABM DOMAIN-CONTAINING PROTEIN"/>
    <property type="match status" value="1"/>
</dbReference>
<dbReference type="GO" id="GO:0004497">
    <property type="term" value="F:monooxygenase activity"/>
    <property type="evidence" value="ECO:0007669"/>
    <property type="project" value="UniProtKB-KW"/>
</dbReference>
<dbReference type="SUPFAM" id="SSF54909">
    <property type="entry name" value="Dimeric alpha+beta barrel"/>
    <property type="match status" value="1"/>
</dbReference>
<dbReference type="PANTHER" id="PTHR33336">
    <property type="entry name" value="QUINOL MONOOXYGENASE YGIN-RELATED"/>
    <property type="match status" value="1"/>
</dbReference>
<dbReference type="PROSITE" id="PS51725">
    <property type="entry name" value="ABM"/>
    <property type="match status" value="1"/>
</dbReference>
<gene>
    <name evidence="2" type="ORF">KLA_03852</name>
</gene>
<comment type="caution">
    <text evidence="2">The sequence shown here is derived from an EMBL/GenBank/DDBJ whole genome shotgun (WGS) entry which is preliminary data.</text>
</comment>
<keyword evidence="3" id="KW-1185">Reference proteome</keyword>
<reference evidence="2 3" key="1">
    <citation type="journal article" date="2014" name="Genome Announc.">
        <title>Draft Genome Sequence of the Carrageenan-Degrading Bacterium Cellulophaga sp. Strain KL-A, Isolated from Decaying Marine Algae.</title>
        <authorList>
            <person name="Shan D."/>
            <person name="Ying J."/>
            <person name="Li X."/>
            <person name="Gao Z."/>
            <person name="Wei G."/>
            <person name="Shao Z."/>
        </authorList>
    </citation>
    <scope>NUCLEOTIDE SEQUENCE [LARGE SCALE GENOMIC DNA]</scope>
    <source>
        <strain evidence="2 3">KL-A</strain>
    </source>
</reference>
<name>A0ABP3B9P0_9FLAO</name>
<sequence>MKVYVTAIIKSKPEFTTEVKAALQNMVVETLKEEACIQYDLQQGLTDDNTFIFHEIWENEAGLDLHGQQPHITSFKVLAATKLEEKPIVVRTKLI</sequence>
<feature type="domain" description="ABM" evidence="1">
    <location>
        <begin position="3"/>
        <end position="91"/>
    </location>
</feature>